<dbReference type="RefSeq" id="WP_171331411.1">
    <property type="nucleotide sequence ID" value="NZ_WVRA01000007.1"/>
</dbReference>
<reference evidence="2" key="1">
    <citation type="submission" date="2019-12" db="EMBL/GenBank/DDBJ databases">
        <title>Ruegeria JWLKs population differentiation of coral mucus and skeleton niches.</title>
        <authorList>
            <person name="Luo D."/>
        </authorList>
    </citation>
    <scope>NUCLEOTIDE SEQUENCE</scope>
    <source>
        <strain evidence="2">HKCCD6181</strain>
    </source>
</reference>
<name>A0AA90Z0Y5_9RHOB</name>
<comment type="caution">
    <text evidence="2">The sequence shown here is derived from an EMBL/GenBank/DDBJ whole genome shotgun (WGS) entry which is preliminary data.</text>
</comment>
<evidence type="ECO:0000313" key="2">
    <source>
        <dbReference type="EMBL" id="NOE19965.1"/>
    </source>
</evidence>
<keyword evidence="1" id="KW-1133">Transmembrane helix</keyword>
<proteinExistence type="predicted"/>
<protein>
    <submittedName>
        <fullName evidence="2">Uncharacterized protein</fullName>
    </submittedName>
</protein>
<organism evidence="2 3">
    <name type="scientific">Ruegeria atlantica</name>
    <dbReference type="NCBI Taxonomy" id="81569"/>
    <lineage>
        <taxon>Bacteria</taxon>
        <taxon>Pseudomonadati</taxon>
        <taxon>Pseudomonadota</taxon>
        <taxon>Alphaproteobacteria</taxon>
        <taxon>Rhodobacterales</taxon>
        <taxon>Roseobacteraceae</taxon>
        <taxon>Ruegeria</taxon>
    </lineage>
</organism>
<accession>A0AA90Z0Y5</accession>
<gene>
    <name evidence="2" type="ORF">GS634_17715</name>
</gene>
<keyword evidence="1" id="KW-0812">Transmembrane</keyword>
<sequence>MSEPSIPDWINAGSAAIGALAILIGLFGANAKINENRRTARQIRRSEVAEELIALSHNVEDAFAHIRNPMVSIPKDRLSDKKYAYQQRYERLASYNNLFKKLRDAQIRVRAVIGDREVDQAVEVLFRTRAQLATAIEILADYTDWEASELDQMEKDHRKKLRSDLYGSFSRSDDLGSKITEAVSVIENKLSPIARLE</sequence>
<feature type="transmembrane region" description="Helical" evidence="1">
    <location>
        <begin position="12"/>
        <end position="31"/>
    </location>
</feature>
<evidence type="ECO:0000256" key="1">
    <source>
        <dbReference type="SAM" id="Phobius"/>
    </source>
</evidence>
<dbReference type="EMBL" id="WVRA01000007">
    <property type="protein sequence ID" value="NOE19965.1"/>
    <property type="molecule type" value="Genomic_DNA"/>
</dbReference>
<keyword evidence="1" id="KW-0472">Membrane</keyword>
<evidence type="ECO:0000313" key="3">
    <source>
        <dbReference type="Proteomes" id="UP000597886"/>
    </source>
</evidence>
<dbReference type="AlphaFoldDB" id="A0AA90Z0Y5"/>
<dbReference type="Proteomes" id="UP000597886">
    <property type="component" value="Unassembled WGS sequence"/>
</dbReference>